<dbReference type="Proteomes" id="UP000627934">
    <property type="component" value="Unassembled WGS sequence"/>
</dbReference>
<gene>
    <name evidence="2" type="ORF">BFW01_g10292</name>
    <name evidence="1" type="ORF">DBV05_g8645</name>
</gene>
<keyword evidence="3" id="KW-1185">Reference proteome</keyword>
<reference evidence="2" key="2">
    <citation type="journal article" date="2018" name="DNA Res.">
        <title>Comparative genome and transcriptome analyses reveal adaptations to opportunistic infections in woody plant degrading pathogens of Botryosphaeriaceae.</title>
        <authorList>
            <person name="Yan J.Y."/>
            <person name="Zhao W.S."/>
            <person name="Chen Z."/>
            <person name="Xing Q.K."/>
            <person name="Zhang W."/>
            <person name="Chethana K.W.T."/>
            <person name="Xue M.F."/>
            <person name="Xu J.P."/>
            <person name="Phillips A.J.L."/>
            <person name="Wang Y."/>
            <person name="Liu J.H."/>
            <person name="Liu M."/>
            <person name="Zhou Y."/>
            <person name="Jayawardena R.S."/>
            <person name="Manawasinghe I.S."/>
            <person name="Huang J.B."/>
            <person name="Qiao G.H."/>
            <person name="Fu C.Y."/>
            <person name="Guo F.F."/>
            <person name="Dissanayake A.J."/>
            <person name="Peng Y.L."/>
            <person name="Hyde K.D."/>
            <person name="Li X.H."/>
        </authorList>
    </citation>
    <scope>NUCLEOTIDE SEQUENCE</scope>
    <source>
        <strain evidence="2">CSS-01s</strain>
    </source>
</reference>
<dbReference type="InterPro" id="IPR027417">
    <property type="entry name" value="P-loop_NTPase"/>
</dbReference>
<dbReference type="PANTHER" id="PTHR36978:SF4">
    <property type="entry name" value="P-LOOP CONTAINING NUCLEOSIDE TRIPHOSPHATE HYDROLASE PROTEIN"/>
    <property type="match status" value="1"/>
</dbReference>
<accession>A0A5N5D4K6</accession>
<comment type="caution">
    <text evidence="1">The sequence shown here is derived from an EMBL/GenBank/DDBJ whole genome shotgun (WGS) entry which is preliminary data.</text>
</comment>
<dbReference type="Pfam" id="PF17784">
    <property type="entry name" value="Sulfotransfer_4"/>
    <property type="match status" value="1"/>
</dbReference>
<reference evidence="2" key="1">
    <citation type="submission" date="2016-08" db="EMBL/GenBank/DDBJ databases">
        <authorList>
            <person name="Yan J."/>
        </authorList>
    </citation>
    <scope>NUCLEOTIDE SEQUENCE</scope>
    <source>
        <strain evidence="2">CSS-01s</strain>
    </source>
</reference>
<proteinExistence type="predicted"/>
<dbReference type="EMBL" id="VCHE01000073">
    <property type="protein sequence ID" value="KAB2572655.1"/>
    <property type="molecule type" value="Genomic_DNA"/>
</dbReference>
<dbReference type="Gene3D" id="3.40.50.300">
    <property type="entry name" value="P-loop containing nucleotide triphosphate hydrolases"/>
    <property type="match status" value="1"/>
</dbReference>
<evidence type="ECO:0000313" key="2">
    <source>
        <dbReference type="EMBL" id="KAF9629089.1"/>
    </source>
</evidence>
<protein>
    <submittedName>
        <fullName evidence="2">Nad dependent epimerase dehydratase protein</fullName>
    </submittedName>
</protein>
<dbReference type="EMBL" id="MDYX01000024">
    <property type="protein sequence ID" value="KAF9629089.1"/>
    <property type="molecule type" value="Genomic_DNA"/>
</dbReference>
<dbReference type="OrthoDB" id="408152at2759"/>
<reference evidence="1 3" key="3">
    <citation type="journal article" date="2019" name="Sci. Rep.">
        <title>A multi-omics analysis of the grapevine pathogen Lasiodiplodia theobromae reveals that temperature affects the expression of virulence- and pathogenicity-related genes.</title>
        <authorList>
            <person name="Felix C."/>
            <person name="Meneses R."/>
            <person name="Goncalves M.F.M."/>
            <person name="Tilleman L."/>
            <person name="Duarte A.S."/>
            <person name="Jorrin-Novo J.V."/>
            <person name="Van de Peer Y."/>
            <person name="Deforce D."/>
            <person name="Van Nieuwerburgh F."/>
            <person name="Esteves A.C."/>
            <person name="Alves A."/>
        </authorList>
    </citation>
    <scope>NUCLEOTIDE SEQUENCE [LARGE SCALE GENOMIC DNA]</scope>
    <source>
        <strain evidence="1 3">LA-SOL3</strain>
    </source>
</reference>
<evidence type="ECO:0000313" key="3">
    <source>
        <dbReference type="Proteomes" id="UP000325902"/>
    </source>
</evidence>
<name>A0A5N5D4K6_9PEZI</name>
<organism evidence="1 3">
    <name type="scientific">Lasiodiplodia theobromae</name>
    <dbReference type="NCBI Taxonomy" id="45133"/>
    <lineage>
        <taxon>Eukaryota</taxon>
        <taxon>Fungi</taxon>
        <taxon>Dikarya</taxon>
        <taxon>Ascomycota</taxon>
        <taxon>Pezizomycotina</taxon>
        <taxon>Dothideomycetes</taxon>
        <taxon>Dothideomycetes incertae sedis</taxon>
        <taxon>Botryosphaeriales</taxon>
        <taxon>Botryosphaeriaceae</taxon>
        <taxon>Lasiodiplodia</taxon>
    </lineage>
</organism>
<dbReference type="Proteomes" id="UP000325902">
    <property type="component" value="Unassembled WGS sequence"/>
</dbReference>
<sequence length="265" mass="30730">MSSSKRIIDTLPEKENPMEMEILILGMPRTGIISLRTGLAQLGYKCFHGQMMDKFPELYPLWEEALRAKYLDEGELFGRAEYDKLLGDYNVSCNFPGTLVAADLIAAYPNAKVILTNRDVDAWLRSMHQSVDSAVTWKSFDWIAPFDPVYGPWWKYHKFQHFLRPLLAPKGERQAFIDHYEEVRRLVPKDRLLEYRVSEGWEPLCEFLGKKVPDAPFPHVNKTSQFLEGRTRRWWHAIGCMMQKILPPVGVAAAGAAWWWRATRV</sequence>
<dbReference type="SUPFAM" id="SSF52540">
    <property type="entry name" value="P-loop containing nucleoside triphosphate hydrolases"/>
    <property type="match status" value="1"/>
</dbReference>
<evidence type="ECO:0000313" key="1">
    <source>
        <dbReference type="EMBL" id="KAB2572655.1"/>
    </source>
</evidence>
<dbReference type="AlphaFoldDB" id="A0A5N5D4K6"/>
<dbReference type="InterPro" id="IPR040632">
    <property type="entry name" value="Sulfotransfer_4"/>
</dbReference>
<dbReference type="PANTHER" id="PTHR36978">
    <property type="entry name" value="P-LOOP CONTAINING NUCLEOTIDE TRIPHOSPHATE HYDROLASE"/>
    <property type="match status" value="1"/>
</dbReference>